<protein>
    <submittedName>
        <fullName evidence="3">Uncharacterized protein YjeT (DUF2065 family)</fullName>
    </submittedName>
</protein>
<gene>
    <name evidence="3" type="ORF">J2X01_004381</name>
</gene>
<keyword evidence="1" id="KW-0472">Membrane</keyword>
<proteinExistence type="predicted"/>
<accession>A0ABU1UIT9</accession>
<evidence type="ECO:0000256" key="1">
    <source>
        <dbReference type="SAM" id="Phobius"/>
    </source>
</evidence>
<dbReference type="EMBL" id="JAVDVQ010000045">
    <property type="protein sequence ID" value="MDR7085061.1"/>
    <property type="molecule type" value="Genomic_DNA"/>
</dbReference>
<comment type="caution">
    <text evidence="3">The sequence shown here is derived from an EMBL/GenBank/DDBJ whole genome shotgun (WGS) entry which is preliminary data.</text>
</comment>
<dbReference type="InterPro" id="IPR046253">
    <property type="entry name" value="DUF6286"/>
</dbReference>
<feature type="transmembrane region" description="Helical" evidence="1">
    <location>
        <begin position="72"/>
        <end position="93"/>
    </location>
</feature>
<reference evidence="3 4" key="1">
    <citation type="submission" date="2023-07" db="EMBL/GenBank/DDBJ databases">
        <title>Sorghum-associated microbial communities from plants grown in Nebraska, USA.</title>
        <authorList>
            <person name="Schachtman D."/>
        </authorList>
    </citation>
    <scope>NUCLEOTIDE SEQUENCE [LARGE SCALE GENOMIC DNA]</scope>
    <source>
        <strain evidence="3 4">BE167</strain>
    </source>
</reference>
<keyword evidence="4" id="KW-1185">Reference proteome</keyword>
<keyword evidence="1" id="KW-1133">Transmembrane helix</keyword>
<organism evidence="3 4">
    <name type="scientific">Arthrobacter ginsengisoli</name>
    <dbReference type="NCBI Taxonomy" id="1356565"/>
    <lineage>
        <taxon>Bacteria</taxon>
        <taxon>Bacillati</taxon>
        <taxon>Actinomycetota</taxon>
        <taxon>Actinomycetes</taxon>
        <taxon>Micrococcales</taxon>
        <taxon>Micrococcaceae</taxon>
        <taxon>Arthrobacter</taxon>
    </lineage>
</organism>
<feature type="domain" description="DUF6286" evidence="2">
    <location>
        <begin position="78"/>
        <end position="193"/>
    </location>
</feature>
<sequence>MSRHDRRPTRLRHRPSRAVPALIAGILLLAVGVVLVWLAISRLVNGTWPALLQGPYDWLAALAWNDPAVRQIGIAAIVAGVILLLCAIIPGGFTALTIEDSGAAGAGDEVPPVQEQETVMTRSAVARLAKARCLQIDGVDTVKATASTQRVRLSVTTYLHEPGDLRARITDAVRARLEETGLSPVPQVTATVRSRD</sequence>
<dbReference type="Pfam" id="PF19803">
    <property type="entry name" value="DUF6286"/>
    <property type="match status" value="1"/>
</dbReference>
<evidence type="ECO:0000313" key="4">
    <source>
        <dbReference type="Proteomes" id="UP001252243"/>
    </source>
</evidence>
<keyword evidence="1" id="KW-0812">Transmembrane</keyword>
<evidence type="ECO:0000259" key="2">
    <source>
        <dbReference type="Pfam" id="PF19803"/>
    </source>
</evidence>
<evidence type="ECO:0000313" key="3">
    <source>
        <dbReference type="EMBL" id="MDR7085061.1"/>
    </source>
</evidence>
<dbReference type="RefSeq" id="WP_310062449.1">
    <property type="nucleotide sequence ID" value="NZ_JAVDVQ010000045.1"/>
</dbReference>
<feature type="transmembrane region" description="Helical" evidence="1">
    <location>
        <begin position="21"/>
        <end position="40"/>
    </location>
</feature>
<name>A0ABU1UIT9_9MICC</name>
<dbReference type="Proteomes" id="UP001252243">
    <property type="component" value="Unassembled WGS sequence"/>
</dbReference>